<reference evidence="4" key="1">
    <citation type="submission" date="2024-04" db="EMBL/GenBank/DDBJ databases">
        <authorList>
            <person name="Shaw F."/>
            <person name="Minotto A."/>
        </authorList>
    </citation>
    <scope>NUCLEOTIDE SEQUENCE [LARGE SCALE GENOMIC DNA]</scope>
</reference>
<keyword evidence="4" id="KW-1185">Reference proteome</keyword>
<dbReference type="Proteomes" id="UP001497453">
    <property type="component" value="Chromosome 8"/>
</dbReference>
<feature type="transmembrane region" description="Helical" evidence="2">
    <location>
        <begin position="20"/>
        <end position="40"/>
    </location>
</feature>
<evidence type="ECO:0008006" key="5">
    <source>
        <dbReference type="Google" id="ProtNLM"/>
    </source>
</evidence>
<organism evidence="3 4">
    <name type="scientific">Somion occarium</name>
    <dbReference type="NCBI Taxonomy" id="3059160"/>
    <lineage>
        <taxon>Eukaryota</taxon>
        <taxon>Fungi</taxon>
        <taxon>Dikarya</taxon>
        <taxon>Basidiomycota</taxon>
        <taxon>Agaricomycotina</taxon>
        <taxon>Agaricomycetes</taxon>
        <taxon>Polyporales</taxon>
        <taxon>Cerrenaceae</taxon>
        <taxon>Somion</taxon>
    </lineage>
</organism>
<evidence type="ECO:0000313" key="4">
    <source>
        <dbReference type="Proteomes" id="UP001497453"/>
    </source>
</evidence>
<dbReference type="InterPro" id="IPR032675">
    <property type="entry name" value="LRR_dom_sf"/>
</dbReference>
<accession>A0ABP1E5V4</accession>
<keyword evidence="2" id="KW-0812">Transmembrane</keyword>
<dbReference type="Gene3D" id="3.80.10.10">
    <property type="entry name" value="Ribonuclease Inhibitor"/>
    <property type="match status" value="1"/>
</dbReference>
<evidence type="ECO:0000313" key="3">
    <source>
        <dbReference type="EMBL" id="CAL1714249.1"/>
    </source>
</evidence>
<dbReference type="SUPFAM" id="SSF52047">
    <property type="entry name" value="RNI-like"/>
    <property type="match status" value="1"/>
</dbReference>
<sequence length="529" mass="59142">MATNQNTAFQKMLIGGKDCYGPLTNLLLSLASLPTVLWLFSFHMHPALLIDEILENILNHVLDWDSEKEYRWTLAQLARCCKSWKDPALDRIWKRLADMKPIVGLESQELSSYTSRVKQITLRGDTGYSPSEHVLAFPRLQYALLEGAGCNAPINWALSHSLHRLKVDMRCTNSKVDVQYERCEHVTKIVQHIQNASNEGLQKLHLRGCITSSLNRVIGVLTSLRSLTLLTGSTLTPRLLTEITTFPFLQELRLHAAHIDADWFRTTKTPSESPTFPSLRRLHIRGQQSLIHAIVELLQLDTLEHLYLEADRPALDITAWTPIMDTLAVKASRSLRQLTIEHCTELDTPTNNIHLMGLSSFTLQHIKSLSNCAAMRKFTLDTTLPIKFTDRDIEDMSSWWPFLECLDLGALPGPHEDPACSPTLTVKALSHLAGHCPELKDLIIPLDLSASSEDDPSEVVPQQKLKTLRIGRVADSKSISSFVQTVLMMFPSVEAIECETSDGEVPVALPGRQEPDTGAGTEDELANGQ</sequence>
<keyword evidence="2" id="KW-1133">Transmembrane helix</keyword>
<proteinExistence type="predicted"/>
<protein>
    <recommendedName>
        <fullName evidence="5">F-box domain-containing protein</fullName>
    </recommendedName>
</protein>
<feature type="region of interest" description="Disordered" evidence="1">
    <location>
        <begin position="501"/>
        <end position="529"/>
    </location>
</feature>
<name>A0ABP1E5V4_9APHY</name>
<evidence type="ECO:0000256" key="1">
    <source>
        <dbReference type="SAM" id="MobiDB-lite"/>
    </source>
</evidence>
<gene>
    <name evidence="3" type="ORF">GFSPODELE1_LOCUS9682</name>
</gene>
<evidence type="ECO:0000256" key="2">
    <source>
        <dbReference type="SAM" id="Phobius"/>
    </source>
</evidence>
<dbReference type="EMBL" id="OZ037951">
    <property type="protein sequence ID" value="CAL1714249.1"/>
    <property type="molecule type" value="Genomic_DNA"/>
</dbReference>
<keyword evidence="2" id="KW-0472">Membrane</keyword>